<accession>A0ABD5J3S1</accession>
<comment type="caution">
    <text evidence="2">The sequence shown here is derived from an EMBL/GenBank/DDBJ whole genome shotgun (WGS) entry which is preliminary data.</text>
</comment>
<evidence type="ECO:0000313" key="3">
    <source>
        <dbReference type="Proteomes" id="UP001354649"/>
    </source>
</evidence>
<feature type="region of interest" description="Disordered" evidence="1">
    <location>
        <begin position="1"/>
        <end position="51"/>
    </location>
</feature>
<dbReference type="EMBL" id="JAZBJQ010000004">
    <property type="protein sequence ID" value="MEE4583010.1"/>
    <property type="molecule type" value="Genomic_DNA"/>
</dbReference>
<sequence length="79" mass="8211">MDSQQPGEELGGVARDVERGNTGAVRPSGVIGRDTPALRGETQNTQQRRDGDTVAILQDGGRQIVVLQDSGAPGAALSR</sequence>
<organism evidence="2 3">
    <name type="scientific">Streptomyces antimycoticus</name>
    <dbReference type="NCBI Taxonomy" id="68175"/>
    <lineage>
        <taxon>Bacteria</taxon>
        <taxon>Bacillati</taxon>
        <taxon>Actinomycetota</taxon>
        <taxon>Actinomycetes</taxon>
        <taxon>Kitasatosporales</taxon>
        <taxon>Streptomycetaceae</taxon>
        <taxon>Streptomyces</taxon>
        <taxon>Streptomyces violaceusniger group</taxon>
    </lineage>
</organism>
<evidence type="ECO:0000256" key="1">
    <source>
        <dbReference type="SAM" id="MobiDB-lite"/>
    </source>
</evidence>
<dbReference type="AlphaFoldDB" id="A0ABD5J3S1"/>
<name>A0ABD5J3S1_9ACTN</name>
<proteinExistence type="predicted"/>
<protein>
    <submittedName>
        <fullName evidence="2">Uncharacterized protein</fullName>
    </submittedName>
</protein>
<reference evidence="2 3" key="1">
    <citation type="submission" date="2023-11" db="EMBL/GenBank/DDBJ databases">
        <title>30 novel species of actinomycetes from the DSMZ collection.</title>
        <authorList>
            <person name="Nouioui I."/>
        </authorList>
    </citation>
    <scope>NUCLEOTIDE SEQUENCE [LARGE SCALE GENOMIC DNA]</scope>
    <source>
        <strain evidence="2 3">DSM 41602</strain>
    </source>
</reference>
<gene>
    <name evidence="2" type="ORF">V2K49_07470</name>
</gene>
<evidence type="ECO:0000313" key="2">
    <source>
        <dbReference type="EMBL" id="MEE4583010.1"/>
    </source>
</evidence>
<dbReference type="Proteomes" id="UP001354649">
    <property type="component" value="Unassembled WGS sequence"/>
</dbReference>